<evidence type="ECO:0000256" key="2">
    <source>
        <dbReference type="ARBA" id="ARBA00022980"/>
    </source>
</evidence>
<keyword evidence="8 9" id="KW-0002">3D-structure</keyword>
<name>S7WCM8_SPRLO</name>
<dbReference type="Gene3D" id="3.40.1370.10">
    <property type="match status" value="1"/>
</dbReference>
<dbReference type="STRING" id="1358809.S7WCM8"/>
<dbReference type="PDB" id="8P5D">
    <property type="method" value="EM"/>
    <property type="resolution" value="10.80 A"/>
    <property type="chains" value="LC0=1-328"/>
</dbReference>
<dbReference type="OMA" id="ALYGTWR"/>
<dbReference type="InterPro" id="IPR023574">
    <property type="entry name" value="Ribosomal_uL4_dom_sf"/>
</dbReference>
<dbReference type="EMDB" id="EMD-17457"/>
<evidence type="ECO:0000313" key="6">
    <source>
        <dbReference type="EMBL" id="EPR79557.1"/>
    </source>
</evidence>
<dbReference type="SUPFAM" id="SSF52166">
    <property type="entry name" value="Ribosomal protein L4"/>
    <property type="match status" value="1"/>
</dbReference>
<dbReference type="InterPro" id="IPR002136">
    <property type="entry name" value="Ribosomal_uL4"/>
</dbReference>
<dbReference type="AlphaFoldDB" id="S7WCM8"/>
<evidence type="ECO:0000256" key="4">
    <source>
        <dbReference type="ARBA" id="ARBA00035244"/>
    </source>
</evidence>
<reference evidence="8 9" key="2">
    <citation type="journal article" date="2023" name="Nat. Microbiol.">
        <title>CryoEM reveals that ribosomes in microsporidian spores are locked in a dimeric hibernating state.</title>
        <authorList>
            <person name="McLaren M."/>
            <person name="Conners R."/>
            <person name="Isupov M.N."/>
            <person name="Gil-Diez P."/>
            <person name="Gambelli L."/>
            <person name="Gold V.A.M."/>
            <person name="Walter A."/>
            <person name="Connell S.R."/>
            <person name="Williams B."/>
            <person name="Daum B."/>
        </authorList>
    </citation>
    <scope>STRUCTURE BY ELECTRON MICROSCOPY (2.79 ANGSTROMS)</scope>
</reference>
<dbReference type="GO" id="GO:0003735">
    <property type="term" value="F:structural constituent of ribosome"/>
    <property type="evidence" value="ECO:0007669"/>
    <property type="project" value="InterPro"/>
</dbReference>
<dbReference type="GO" id="GO:0006412">
    <property type="term" value="P:translation"/>
    <property type="evidence" value="ECO:0007669"/>
    <property type="project" value="InterPro"/>
</dbReference>
<dbReference type="VEuPathDB" id="MicrosporidiaDB:SLOPH_73"/>
<dbReference type="PDB" id="8P60">
    <property type="method" value="EM"/>
    <property type="resolution" value="14.30 A"/>
    <property type="chains" value="KC0/LC0=1-328"/>
</dbReference>
<dbReference type="Pfam" id="PF00573">
    <property type="entry name" value="Ribosomal_L4"/>
    <property type="match status" value="1"/>
</dbReference>
<protein>
    <recommendedName>
        <fullName evidence="4">Large ribosomal subunit protein uL4</fullName>
    </recommendedName>
    <alternativeName>
        <fullName evidence="5">60S ribosomal protein L4</fullName>
    </alternativeName>
</protein>
<dbReference type="GO" id="GO:0005840">
    <property type="term" value="C:ribosome"/>
    <property type="evidence" value="ECO:0007669"/>
    <property type="project" value="UniProtKB-KW"/>
</dbReference>
<comment type="caution">
    <text evidence="6">The sequence shown here is derived from an EMBL/GenBank/DDBJ whole genome shotgun (WGS) entry which is preliminary data.</text>
</comment>
<evidence type="ECO:0000256" key="5">
    <source>
        <dbReference type="ARBA" id="ARBA00035353"/>
    </source>
</evidence>
<dbReference type="PDB" id="7QCA">
    <property type="method" value="EM"/>
    <property type="resolution" value="2.79 A"/>
    <property type="chains" value="LC0=1-328"/>
</dbReference>
<dbReference type="PANTHER" id="PTHR19431">
    <property type="entry name" value="60S RIBOSOMAL PROTEIN L4"/>
    <property type="match status" value="1"/>
</dbReference>
<reference evidence="7" key="1">
    <citation type="journal article" date="2013" name="PLoS Genet.">
        <title>The genome of Spraguea lophii and the basis of host-microsporidian interactions.</title>
        <authorList>
            <person name="Campbell S.E."/>
            <person name="Williams T.A."/>
            <person name="Yousuf A."/>
            <person name="Soanes D.M."/>
            <person name="Paszkiewicz K.H."/>
            <person name="Williams B.A.P."/>
        </authorList>
    </citation>
    <scope>NUCLEOTIDE SEQUENCE [LARGE SCALE GENOMIC DNA]</scope>
    <source>
        <strain evidence="7">42_110</strain>
    </source>
</reference>
<organism evidence="6 7">
    <name type="scientific">Spraguea lophii (strain 42_110)</name>
    <name type="common">Microsporidian parasite</name>
    <dbReference type="NCBI Taxonomy" id="1358809"/>
    <lineage>
        <taxon>Eukaryota</taxon>
        <taxon>Fungi</taxon>
        <taxon>Fungi incertae sedis</taxon>
        <taxon>Microsporidia</taxon>
        <taxon>Spragueidae</taxon>
        <taxon>Spraguea</taxon>
    </lineage>
</organism>
<dbReference type="EMDB" id="EMD-17448"/>
<dbReference type="GO" id="GO:1990904">
    <property type="term" value="C:ribonucleoprotein complex"/>
    <property type="evidence" value="ECO:0007669"/>
    <property type="project" value="UniProtKB-KW"/>
</dbReference>
<dbReference type="InterPro" id="IPR045240">
    <property type="entry name" value="Ribosomal_uL4_euk/arch"/>
</dbReference>
<proteinExistence type="evidence at protein level"/>
<dbReference type="FunFam" id="3.40.1370.10:FF:000011">
    <property type="entry name" value="50S ribosomal protein L4"/>
    <property type="match status" value="1"/>
</dbReference>
<dbReference type="EMBL" id="ATCN01000201">
    <property type="protein sequence ID" value="EPR79557.1"/>
    <property type="molecule type" value="Genomic_DNA"/>
</dbReference>
<evidence type="ECO:0000256" key="1">
    <source>
        <dbReference type="ARBA" id="ARBA00010528"/>
    </source>
</evidence>
<comment type="similarity">
    <text evidence="1">Belongs to the universal ribosomal protein uL4 family.</text>
</comment>
<evidence type="ECO:0007829" key="8">
    <source>
        <dbReference type="PDB" id="7QCA"/>
    </source>
</evidence>
<dbReference type="Proteomes" id="UP000014978">
    <property type="component" value="Unassembled WGS sequence"/>
</dbReference>
<keyword evidence="2 6" id="KW-0689">Ribosomal protein</keyword>
<evidence type="ECO:0007829" key="9">
    <source>
        <dbReference type="PDB" id="8P5D"/>
    </source>
</evidence>
<keyword evidence="7" id="KW-1185">Reference proteome</keyword>
<dbReference type="InParanoid" id="S7WCM8"/>
<dbReference type="EMDB" id="EMD-13892"/>
<keyword evidence="3" id="KW-0687">Ribonucleoprotein</keyword>
<dbReference type="HOGENOM" id="CLU_026535_4_0_1"/>
<dbReference type="OrthoDB" id="10259785at2759"/>
<evidence type="ECO:0000313" key="7">
    <source>
        <dbReference type="Proteomes" id="UP000014978"/>
    </source>
</evidence>
<sequence>MSRQVNIIEQDGTSSRTTSVPAVFNLNVRQDLISFTHKNVAMNSRQPYAVKPGAGMRHSAKSWGTGRAMARVPRVRAGGTRRAGQGANANFCRGGRMFAPTNVNRRWNRKTLLSIRRYASAMAVAATSIPAYVEGRGHRIEQIENIPLVLSNKIDTEKTKEGIKILYNLGLKEELDKVEESKNIRAGKGKWRNRRYVLKKGPLFVYTSETSFTKAIRNIPGVDTERVENLSILDLAPGGQAGRLIIWMEDAFEKLTEIYGEMNEESKFKKGYTMGMDVAENIDVENIFYSDEVQEFIDIPNFIKKDKMVMEKNKLAEIQQYVEIEERI</sequence>
<dbReference type="FunCoup" id="S7WCM8">
    <property type="interactions" value="217"/>
</dbReference>
<accession>S7WCM8</accession>
<evidence type="ECO:0000256" key="3">
    <source>
        <dbReference type="ARBA" id="ARBA00023274"/>
    </source>
</evidence>
<gene>
    <name evidence="6" type="ORF">SLOPH_73</name>
</gene>